<dbReference type="Proteomes" id="UP000255008">
    <property type="component" value="Unassembled WGS sequence"/>
</dbReference>
<protein>
    <submittedName>
        <fullName evidence="1">Uncharacterized protein</fullName>
    </submittedName>
</protein>
<gene>
    <name evidence="1" type="ORF">NCTC10894_00858</name>
</gene>
<reference evidence="1 2" key="1">
    <citation type="submission" date="2018-06" db="EMBL/GenBank/DDBJ databases">
        <authorList>
            <consortium name="Pathogen Informatics"/>
            <person name="Doyle S."/>
        </authorList>
    </citation>
    <scope>NUCLEOTIDE SEQUENCE [LARGE SCALE GENOMIC DNA]</scope>
    <source>
        <strain evidence="1 2">NCTC10894</strain>
    </source>
</reference>
<sequence length="128" mass="14538">MYTPDLPIFEHIKDFVGSLEQQTLNRINEGVDVRGETYYACRADYFTTANLDDIQSTLASINATHLILLLVENNKGEDFKAGGTINIHIYTPTRSFEGYTDLYLNEEGARVVPPMEWQAFEGSMGYFK</sequence>
<evidence type="ECO:0000313" key="2">
    <source>
        <dbReference type="Proteomes" id="UP000255008"/>
    </source>
</evidence>
<evidence type="ECO:0000313" key="1">
    <source>
        <dbReference type="EMBL" id="SUD96520.1"/>
    </source>
</evidence>
<proteinExistence type="predicted"/>
<comment type="caution">
    <text evidence="1">The sequence shown here is derived from an EMBL/GenBank/DDBJ whole genome shotgun (WGS) entry which is preliminary data.</text>
</comment>
<dbReference type="RefSeq" id="WP_115043836.1">
    <property type="nucleotide sequence ID" value="NZ_BAAAEC010000008.1"/>
</dbReference>
<dbReference type="EMBL" id="UGVE01000001">
    <property type="protein sequence ID" value="SUD96520.1"/>
    <property type="molecule type" value="Genomic_DNA"/>
</dbReference>
<accession>A0AAJ5D3T8</accession>
<name>A0AAJ5D3T8_9RALS</name>
<dbReference type="AlphaFoldDB" id="A0AAJ5D3T8"/>
<organism evidence="1 2">
    <name type="scientific">Ralstonia mannitolilytica</name>
    <dbReference type="NCBI Taxonomy" id="105219"/>
    <lineage>
        <taxon>Bacteria</taxon>
        <taxon>Pseudomonadati</taxon>
        <taxon>Pseudomonadota</taxon>
        <taxon>Betaproteobacteria</taxon>
        <taxon>Burkholderiales</taxon>
        <taxon>Burkholderiaceae</taxon>
        <taxon>Ralstonia</taxon>
    </lineage>
</organism>